<keyword evidence="4" id="KW-0391">Immunity</keyword>
<evidence type="ECO:0000256" key="3">
    <source>
        <dbReference type="ARBA" id="ARBA00022801"/>
    </source>
</evidence>
<sequence length="627" mass="71952">MASGPIMLVPMCLVENKNEQFSVNQKALKILNKISQPVVVVAIVGLYRTGKSYLMNCLAREKLGFPLGSTVQSETKGIWMWCVPHPSKPSHTLVLLDTEGLGDVEKGDPKNDSWIFALAVLLSSMFVYNSMNTINHDALEKLHYVAELTELIRAKSSPVSNGVEDSTEFVSFFPDFIWTVRDFTLELKLNGRPITEDEYLENALKLIPGVNPKLKNSNILRECIRHFFPKRKCFVFDRPTNDKELLAHVEDILESQLDPKFRKQSDNFCSYIYTHAKTKTLREGVKVTGNRLGPLVVTYVDTINKGSVPCLENAVTTLAQLENSAAMQKAADHYSEQMAQRVRFPTDTLQELLDMHATCERKAIEIFMENSFKDENQEFQKKLLEILKNKKESILLQNEEASAKYCQAKLDQLSTDLMESISAGTFSVSGGHKLYRKEKDRIERHYWQMPGKGVKAKEIFQKFLESQVTIEKSILQTDKALTQREKALAAEQAMKEAAEKEQAWLRQKYQEQQQQIEAQHRSIQENIVQLREKLEREREDVLREQTRILEHKIKIQEDLLNEGFKKKSEEMEAEINRLRNLIETTEKEKTPWISRTLDHLATEASAILSVPAKLVDKGLRWLGSLFK</sequence>
<reference evidence="10 11" key="1">
    <citation type="journal article" date="2015" name="Annu Rev Anim Biosci">
        <title>The Genome 10K Project: a way forward.</title>
        <authorList>
            <person name="Koepfli K.P."/>
            <person name="Paten B."/>
            <person name="O'Brien S.J."/>
            <person name="Koepfli K.P."/>
            <person name="Paten B."/>
            <person name="Antunes A."/>
            <person name="Belov K."/>
            <person name="Bustamante C."/>
            <person name="Castoe T.A."/>
            <person name="Clawson H."/>
            <person name="Crawford A.J."/>
            <person name="Diekhans M."/>
            <person name="Distel D."/>
            <person name="Durbin R."/>
            <person name="Earl D."/>
            <person name="Fujita M.K."/>
            <person name="Gamble T."/>
            <person name="Georges A."/>
            <person name="Gemmell N."/>
            <person name="Gilbert M.T."/>
            <person name="Graves J.M."/>
            <person name="Green R.E."/>
            <person name="Hickey G."/>
            <person name="Jarvis E.D."/>
            <person name="Johnson W."/>
            <person name="Komissarov A."/>
            <person name="Korf I."/>
            <person name="Kuhn R."/>
            <person name="Larkin D.M."/>
            <person name="Lewin H."/>
            <person name="Lopez J.V."/>
            <person name="Ma J."/>
            <person name="Marques-Bonet T."/>
            <person name="Miller W."/>
            <person name="Murphy R."/>
            <person name="Pevzner P."/>
            <person name="Shapiro B."/>
            <person name="Steiner C."/>
            <person name="Tamazian G."/>
            <person name="Venkatesh B."/>
            <person name="Wang J."/>
            <person name="Wayne R."/>
            <person name="Wiley E."/>
            <person name="Yang H."/>
            <person name="Zhang G."/>
            <person name="Haussler D."/>
            <person name="Ryder O."/>
            <person name="O'Brien S.J."/>
        </authorList>
    </citation>
    <scope>NUCLEOTIDE SEQUENCE</scope>
</reference>
<feature type="domain" description="GB1/RHD3-type G" evidence="8">
    <location>
        <begin position="35"/>
        <end position="277"/>
    </location>
</feature>
<dbReference type="InterPro" id="IPR015894">
    <property type="entry name" value="Guanylate-bd_N"/>
</dbReference>
<keyword evidence="11" id="KW-1185">Reference proteome</keyword>
<dbReference type="InterPro" id="IPR027417">
    <property type="entry name" value="P-loop_NTPase"/>
</dbReference>
<reference evidence="9 12" key="4">
    <citation type="journal article" date="2020" name="Nature">
        <title>Six reference-quality genomes reveal evolution of bat adaptations.</title>
        <authorList>
            <person name="Jebb D."/>
            <person name="Huang Z."/>
            <person name="Pippel M."/>
            <person name="Hughes G.M."/>
            <person name="Lavrichenko K."/>
            <person name="Devanna P."/>
            <person name="Winkler S."/>
            <person name="Jermiin L.S."/>
            <person name="Skirmuntt E.C."/>
            <person name="Katzourakis A."/>
            <person name="Burkitt-Gray L."/>
            <person name="Ray D.A."/>
            <person name="Sullivan K.A.M."/>
            <person name="Roscito J.G."/>
            <person name="Kirilenko B.M."/>
            <person name="Davalos L.M."/>
            <person name="Corthals A.P."/>
            <person name="Power M.L."/>
            <person name="Jones G."/>
            <person name="Ransome R.D."/>
            <person name="Dechmann D.K.N."/>
            <person name="Locatelli A.G."/>
            <person name="Puechmaille S.J."/>
            <person name="Fedrigo O."/>
            <person name="Jarvis E.D."/>
            <person name="Hiller M."/>
            <person name="Vernes S.C."/>
            <person name="Myers E.W."/>
            <person name="Teeling E.C."/>
        </authorList>
    </citation>
    <scope>NUCLEOTIDE SEQUENCE [LARGE SCALE GENOMIC DNA]</scope>
    <source>
        <strain evidence="9">MRhiFer1</strain>
        <tissue evidence="9">Lung</tissue>
    </source>
</reference>
<dbReference type="InterPro" id="IPR036543">
    <property type="entry name" value="Guanylate-bd_C_sf"/>
</dbReference>
<evidence type="ECO:0000256" key="1">
    <source>
        <dbReference type="ARBA" id="ARBA00022588"/>
    </source>
</evidence>
<reference evidence="10 11" key="2">
    <citation type="journal article" date="2018" name="Annu Rev Anim Biosci">
        <title>Bat Biology, Genomes, and the Bat1K Project: To Generate Chromosome-Level Genomes for All Living Bat Species.</title>
        <authorList>
            <person name="Teeling E.C."/>
            <person name="Vernes S.C."/>
            <person name="Davalos L.M."/>
            <person name="Ray D.A."/>
            <person name="Gilbert M.T.P."/>
            <person name="Myers E."/>
        </authorList>
    </citation>
    <scope>NUCLEOTIDE SEQUENCE</scope>
</reference>
<dbReference type="GO" id="GO:0003924">
    <property type="term" value="F:GTPase activity"/>
    <property type="evidence" value="ECO:0007669"/>
    <property type="project" value="InterPro"/>
</dbReference>
<evidence type="ECO:0000313" key="12">
    <source>
        <dbReference type="Proteomes" id="UP000585614"/>
    </source>
</evidence>
<dbReference type="CDD" id="cd16269">
    <property type="entry name" value="GBP_C"/>
    <property type="match status" value="1"/>
</dbReference>
<dbReference type="InterPro" id="IPR003191">
    <property type="entry name" value="Guanylate-bd/ATL_C"/>
</dbReference>
<accession>A0A671F372</accession>
<evidence type="ECO:0000256" key="5">
    <source>
        <dbReference type="ARBA" id="ARBA00023134"/>
    </source>
</evidence>
<evidence type="ECO:0000313" key="9">
    <source>
        <dbReference type="EMBL" id="KAF6344598.1"/>
    </source>
</evidence>
<dbReference type="Pfam" id="PF02263">
    <property type="entry name" value="GBP"/>
    <property type="match status" value="1"/>
</dbReference>
<dbReference type="SUPFAM" id="SSF48340">
    <property type="entry name" value="Interferon-induced guanylate-binding protein 1 (GBP1), C-terminal domain"/>
    <property type="match status" value="1"/>
</dbReference>
<dbReference type="PANTHER" id="PTHR10751">
    <property type="entry name" value="GUANYLATE BINDING PROTEIN"/>
    <property type="match status" value="1"/>
</dbReference>
<evidence type="ECO:0000256" key="7">
    <source>
        <dbReference type="SAM" id="Coils"/>
    </source>
</evidence>
<dbReference type="AlphaFoldDB" id="A0A671F372"/>
<dbReference type="Proteomes" id="UP000585614">
    <property type="component" value="Unassembled WGS sequence"/>
</dbReference>
<evidence type="ECO:0000313" key="10">
    <source>
        <dbReference type="Ensembl" id="ENSRFEP00010017017.1"/>
    </source>
</evidence>
<dbReference type="Pfam" id="PF02841">
    <property type="entry name" value="GBP_C"/>
    <property type="match status" value="1"/>
</dbReference>
<gene>
    <name evidence="10" type="primary">GBP6</name>
    <name evidence="9" type="ORF">mRhiFer1_005564</name>
</gene>
<dbReference type="FunFam" id="3.40.50.300:FF:000422">
    <property type="entry name" value="Guanylate-binding protein 1"/>
    <property type="match status" value="1"/>
</dbReference>
<dbReference type="SUPFAM" id="SSF52540">
    <property type="entry name" value="P-loop containing nucleoside triphosphate hydrolases"/>
    <property type="match status" value="1"/>
</dbReference>
<dbReference type="Gene3D" id="3.40.50.300">
    <property type="entry name" value="P-loop containing nucleotide triphosphate hydrolases"/>
    <property type="match status" value="1"/>
</dbReference>
<reference evidence="10 11" key="3">
    <citation type="submission" date="2018-12" db="EMBL/GenBank/DDBJ databases">
        <title>G10K-VGP greater horseshoe bat female genome, primary haplotype.</title>
        <authorList>
            <person name="Teeling E."/>
            <person name="Myers G."/>
            <person name="Vernes S."/>
            <person name="Pippel M."/>
            <person name="Winkler S."/>
            <person name="Fedrigo O."/>
            <person name="Rhie A."/>
            <person name="Koren S."/>
            <person name="Phillippy A."/>
            <person name="Lewin H."/>
            <person name="Damas J."/>
            <person name="Howe K."/>
            <person name="Mountcastle J."/>
            <person name="Jarvis E.D."/>
        </authorList>
    </citation>
    <scope>NUCLEOTIDE SEQUENCE [LARGE SCALE GENOMIC DNA]</scope>
</reference>
<dbReference type="PROSITE" id="PS51715">
    <property type="entry name" value="G_GB1_RHD3"/>
    <property type="match status" value="1"/>
</dbReference>
<dbReference type="GeneTree" id="ENSGT00940000154265"/>
<keyword evidence="1" id="KW-0399">Innate immunity</keyword>
<reference evidence="10" key="5">
    <citation type="submission" date="2025-05" db="UniProtKB">
        <authorList>
            <consortium name="Ensembl"/>
        </authorList>
    </citation>
    <scope>IDENTIFICATION</scope>
</reference>
<dbReference type="InterPro" id="IPR037684">
    <property type="entry name" value="GBP_C"/>
</dbReference>
<dbReference type="FunFam" id="1.20.1000.10:FF:000001">
    <property type="entry name" value="Guanylate binding protein 1"/>
    <property type="match status" value="1"/>
</dbReference>
<dbReference type="InterPro" id="IPR030386">
    <property type="entry name" value="G_GB1_RHD3_dom"/>
</dbReference>
<name>A0A671F372_RHIFE</name>
<dbReference type="GO" id="GO:0005525">
    <property type="term" value="F:GTP binding"/>
    <property type="evidence" value="ECO:0007669"/>
    <property type="project" value="UniProtKB-KW"/>
</dbReference>
<dbReference type="CDD" id="cd01851">
    <property type="entry name" value="GBP"/>
    <property type="match status" value="1"/>
</dbReference>
<proteinExistence type="inferred from homology"/>
<keyword evidence="5" id="KW-0342">GTP-binding</keyword>
<protein>
    <submittedName>
        <fullName evidence="10">Guanylate binding protein family member 6</fullName>
    </submittedName>
</protein>
<dbReference type="Ensembl" id="ENSRFET00010018568.1">
    <property type="protein sequence ID" value="ENSRFEP00010017017.1"/>
    <property type="gene ID" value="ENSRFEG00010011390.1"/>
</dbReference>
<dbReference type="GO" id="GO:0045087">
    <property type="term" value="P:innate immune response"/>
    <property type="evidence" value="ECO:0007669"/>
    <property type="project" value="UniProtKB-KW"/>
</dbReference>
<dbReference type="Gene3D" id="1.20.1000.10">
    <property type="entry name" value="Guanylate-binding protein, C-terminal domain"/>
    <property type="match status" value="1"/>
</dbReference>
<organism evidence="10 11">
    <name type="scientific">Rhinolophus ferrumequinum</name>
    <name type="common">Greater horseshoe bat</name>
    <dbReference type="NCBI Taxonomy" id="59479"/>
    <lineage>
        <taxon>Eukaryota</taxon>
        <taxon>Metazoa</taxon>
        <taxon>Chordata</taxon>
        <taxon>Craniata</taxon>
        <taxon>Vertebrata</taxon>
        <taxon>Euteleostomi</taxon>
        <taxon>Mammalia</taxon>
        <taxon>Eutheria</taxon>
        <taxon>Laurasiatheria</taxon>
        <taxon>Chiroptera</taxon>
        <taxon>Yinpterochiroptera</taxon>
        <taxon>Rhinolophoidea</taxon>
        <taxon>Rhinolophidae</taxon>
        <taxon>Rhinolophinae</taxon>
        <taxon>Rhinolophus</taxon>
    </lineage>
</organism>
<evidence type="ECO:0000256" key="2">
    <source>
        <dbReference type="ARBA" id="ARBA00022741"/>
    </source>
</evidence>
<evidence type="ECO:0000259" key="8">
    <source>
        <dbReference type="PROSITE" id="PS51715"/>
    </source>
</evidence>
<dbReference type="EMBL" id="JACAGC010000009">
    <property type="protein sequence ID" value="KAF6344598.1"/>
    <property type="molecule type" value="Genomic_DNA"/>
</dbReference>
<keyword evidence="7" id="KW-0175">Coiled coil</keyword>
<feature type="coiled-coil region" evidence="7">
    <location>
        <begin position="481"/>
        <end position="588"/>
    </location>
</feature>
<keyword evidence="3" id="KW-0378">Hydrolase</keyword>
<evidence type="ECO:0000313" key="11">
    <source>
        <dbReference type="Proteomes" id="UP000472240"/>
    </source>
</evidence>
<keyword evidence="2" id="KW-0547">Nucleotide-binding</keyword>
<evidence type="ECO:0000256" key="4">
    <source>
        <dbReference type="ARBA" id="ARBA00022859"/>
    </source>
</evidence>
<comment type="similarity">
    <text evidence="6">Belongs to the TRAFAC class dynamin-like GTPase superfamily. GB1/RHD3 GTPase family.</text>
</comment>
<dbReference type="Proteomes" id="UP000472240">
    <property type="component" value="Chromosome 9"/>
</dbReference>
<dbReference type="OrthoDB" id="2135133at2759"/>
<evidence type="ECO:0000256" key="6">
    <source>
        <dbReference type="PROSITE-ProRule" id="PRU01052"/>
    </source>
</evidence>